<dbReference type="InterPro" id="IPR001197">
    <property type="entry name" value="Ribosomal_uL16_euk_arch"/>
</dbReference>
<dbReference type="Gene3D" id="3.90.1170.10">
    <property type="entry name" value="Ribosomal protein L10e/L16"/>
    <property type="match status" value="1"/>
</dbReference>
<keyword evidence="3" id="KW-0687">Ribonucleoprotein</keyword>
<gene>
    <name evidence="4" type="ORF">LCOR_03730.1</name>
</gene>
<evidence type="ECO:0000256" key="3">
    <source>
        <dbReference type="ARBA" id="ARBA00023274"/>
    </source>
</evidence>
<sequence>MGRRPARCYRYCKNKPYPNSKYCRGVPDPKIKIFDTGRKKATADDLPMCVHMVSLEHEQVSSEALEAARVCANKYMVKRAGKESFHLRVRVHPHHVIRMNKMLSCAGADRLQMGMRLAFGKPIGLVARVNIGQALLSIRTKDQHKGNAMEALRRAKFKIPGKQKVVVSCKWGFTSMTREEYVTARQNGELTVDGANVNPKKSKGPLSGFFEDLIHATPQKELIKISKLTP</sequence>
<dbReference type="Proteomes" id="UP000027586">
    <property type="component" value="Unassembled WGS sequence"/>
</dbReference>
<dbReference type="OrthoDB" id="10258869at2759"/>
<proteinExistence type="inferred from homology"/>
<comment type="similarity">
    <text evidence="1">Belongs to the universal ribosomal protein uL16 family.</text>
</comment>
<dbReference type="PROSITE" id="PS01257">
    <property type="entry name" value="RIBOSOMAL_L10E"/>
    <property type="match status" value="1"/>
</dbReference>
<dbReference type="InterPro" id="IPR016180">
    <property type="entry name" value="Ribosomal_uL16_dom"/>
</dbReference>
<dbReference type="AlphaFoldDB" id="A0A068RTD9"/>
<evidence type="ECO:0000256" key="2">
    <source>
        <dbReference type="ARBA" id="ARBA00022980"/>
    </source>
</evidence>
<dbReference type="PANTHER" id="PTHR11726">
    <property type="entry name" value="60S RIBOSOMAL PROTEIN L10"/>
    <property type="match status" value="1"/>
</dbReference>
<dbReference type="NCBIfam" id="NF003239">
    <property type="entry name" value="PRK04199.1-4"/>
    <property type="match status" value="1"/>
</dbReference>
<dbReference type="NCBIfam" id="TIGR00279">
    <property type="entry name" value="uL16_euk_arch"/>
    <property type="match status" value="1"/>
</dbReference>
<evidence type="ECO:0000313" key="5">
    <source>
        <dbReference type="Proteomes" id="UP000027586"/>
    </source>
</evidence>
<dbReference type="CDD" id="cd01433">
    <property type="entry name" value="Ribosomal_L16_L10e"/>
    <property type="match status" value="1"/>
</dbReference>
<dbReference type="VEuPathDB" id="FungiDB:LCOR_03730.1"/>
<dbReference type="STRING" id="1263082.A0A068RTD9"/>
<dbReference type="InterPro" id="IPR036920">
    <property type="entry name" value="Ribosomal_uL16_sf"/>
</dbReference>
<dbReference type="EMBL" id="CBTN010000012">
    <property type="protein sequence ID" value="CDH52226.1"/>
    <property type="molecule type" value="Genomic_DNA"/>
</dbReference>
<dbReference type="InterPro" id="IPR047873">
    <property type="entry name" value="Ribosomal_uL16"/>
</dbReference>
<comment type="caution">
    <text evidence="4">The sequence shown here is derived from an EMBL/GenBank/DDBJ whole genome shotgun (WGS) entry which is preliminary data.</text>
</comment>
<dbReference type="GO" id="GO:0006412">
    <property type="term" value="P:translation"/>
    <property type="evidence" value="ECO:0007669"/>
    <property type="project" value="InterPro"/>
</dbReference>
<keyword evidence="5" id="KW-1185">Reference proteome</keyword>
<name>A0A068RTD9_9FUNG</name>
<dbReference type="SUPFAM" id="SSF54686">
    <property type="entry name" value="Ribosomal protein L16p/L10e"/>
    <property type="match status" value="1"/>
</dbReference>
<dbReference type="FunFam" id="3.90.1170.10:FF:000002">
    <property type="entry name" value="60S ribosomal protein L10"/>
    <property type="match status" value="1"/>
</dbReference>
<protein>
    <submittedName>
        <fullName evidence="4">60s ribosomal protein l10</fullName>
    </submittedName>
</protein>
<accession>A0A068RTD9</accession>
<dbReference type="InterPro" id="IPR018255">
    <property type="entry name" value="Ribosomal_uL16_CS_euk_arc"/>
</dbReference>
<organism evidence="4 5">
    <name type="scientific">Lichtheimia corymbifera JMRC:FSU:9682</name>
    <dbReference type="NCBI Taxonomy" id="1263082"/>
    <lineage>
        <taxon>Eukaryota</taxon>
        <taxon>Fungi</taxon>
        <taxon>Fungi incertae sedis</taxon>
        <taxon>Mucoromycota</taxon>
        <taxon>Mucoromycotina</taxon>
        <taxon>Mucoromycetes</taxon>
        <taxon>Mucorales</taxon>
        <taxon>Lichtheimiaceae</taxon>
        <taxon>Lichtheimia</taxon>
    </lineage>
</organism>
<dbReference type="Pfam" id="PF00252">
    <property type="entry name" value="Ribosomal_L16"/>
    <property type="match status" value="1"/>
</dbReference>
<evidence type="ECO:0000313" key="4">
    <source>
        <dbReference type="EMBL" id="CDH52226.1"/>
    </source>
</evidence>
<keyword evidence="2 4" id="KW-0689">Ribosomal protein</keyword>
<evidence type="ECO:0000256" key="1">
    <source>
        <dbReference type="ARBA" id="ARBA00008931"/>
    </source>
</evidence>
<dbReference type="GO" id="GO:1990904">
    <property type="term" value="C:ribonucleoprotein complex"/>
    <property type="evidence" value="ECO:0007669"/>
    <property type="project" value="UniProtKB-KW"/>
</dbReference>
<dbReference type="GO" id="GO:0003735">
    <property type="term" value="F:structural constituent of ribosome"/>
    <property type="evidence" value="ECO:0007669"/>
    <property type="project" value="InterPro"/>
</dbReference>
<reference evidence="4" key="1">
    <citation type="submission" date="2013-08" db="EMBL/GenBank/DDBJ databases">
        <title>Gene expansion shapes genome architecture in the human pathogen Lichtheimia corymbifera: an evolutionary genomics analysis in the ancient terrestrial Mucorales (Mucoromycotina).</title>
        <authorList>
            <person name="Schwartze V.U."/>
            <person name="Winter S."/>
            <person name="Shelest E."/>
            <person name="Marcet-Houben M."/>
            <person name="Horn F."/>
            <person name="Wehner S."/>
            <person name="Hoffmann K."/>
            <person name="Riege K."/>
            <person name="Sammeth M."/>
            <person name="Nowrousian M."/>
            <person name="Valiante V."/>
            <person name="Linde J."/>
            <person name="Jacobsen I.D."/>
            <person name="Marz M."/>
            <person name="Brakhage A.A."/>
            <person name="Gabaldon T."/>
            <person name="Bocker S."/>
            <person name="Voigt K."/>
        </authorList>
    </citation>
    <scope>NUCLEOTIDE SEQUENCE [LARGE SCALE GENOMIC DNA]</scope>
    <source>
        <strain evidence="4">FSU 9682</strain>
    </source>
</reference>
<dbReference type="GO" id="GO:0005840">
    <property type="term" value="C:ribosome"/>
    <property type="evidence" value="ECO:0007669"/>
    <property type="project" value="UniProtKB-KW"/>
</dbReference>